<evidence type="ECO:0000259" key="1">
    <source>
        <dbReference type="PROSITE" id="PS51704"/>
    </source>
</evidence>
<feature type="domain" description="GP-PDE" evidence="1">
    <location>
        <begin position="1"/>
        <end position="234"/>
    </location>
</feature>
<dbReference type="InterPro" id="IPR030395">
    <property type="entry name" value="GP_PDE_dom"/>
</dbReference>
<dbReference type="PANTHER" id="PTHR46211">
    <property type="entry name" value="GLYCEROPHOSPHORYL DIESTER PHOSPHODIESTERASE"/>
    <property type="match status" value="1"/>
</dbReference>
<dbReference type="HOGENOM" id="CLU_030006_3_3_11"/>
<dbReference type="GO" id="GO:0008081">
    <property type="term" value="F:phosphoric diester hydrolase activity"/>
    <property type="evidence" value="ECO:0007669"/>
    <property type="project" value="InterPro"/>
</dbReference>
<dbReference type="KEGG" id="fri:FraEuI1c_0805"/>
<organism evidence="2 3">
    <name type="scientific">Pseudofrankia inefficax (strain DSM 45817 / CECT 9037 / DDB 130130 / EuI1c)</name>
    <name type="common">Frankia inefficax</name>
    <dbReference type="NCBI Taxonomy" id="298654"/>
    <lineage>
        <taxon>Bacteria</taxon>
        <taxon>Bacillati</taxon>
        <taxon>Actinomycetota</taxon>
        <taxon>Actinomycetes</taxon>
        <taxon>Frankiales</taxon>
        <taxon>Frankiaceae</taxon>
        <taxon>Pseudofrankia</taxon>
    </lineage>
</organism>
<accession>E3IV03</accession>
<dbReference type="Gene3D" id="3.20.20.190">
    <property type="entry name" value="Phosphatidylinositol (PI) phosphodiesterase"/>
    <property type="match status" value="1"/>
</dbReference>
<sequence length="246" mass="25980">MEVLGHRGSRSPGPENTVAAVDAALAAGADGVEIDVRRSADGELVVVHDARLPRLGGRAVLRRSTAELAARGVPTLHEVLDVWAGRGRIIIEIKNQPGQPDFDAPREQTAQVLIELLRARGLTGADSGVTVSSFDWFAIERVRAADLGVATGFLTMPRMAVSGGLAYVRSAGHRELHAHTSAVLAAPHAAELAHRAGVRLVTWTVTSDRAALRLRDAGVDAVICDDPADVVRALSTTPRPLTTKPS</sequence>
<gene>
    <name evidence="2" type="ordered locus">FraEuI1c_0805</name>
</gene>
<proteinExistence type="predicted"/>
<dbReference type="PANTHER" id="PTHR46211:SF14">
    <property type="entry name" value="GLYCEROPHOSPHODIESTER PHOSPHODIESTERASE"/>
    <property type="match status" value="1"/>
</dbReference>
<name>E3IV03_PSEI1</name>
<dbReference type="OrthoDB" id="3268277at2"/>
<keyword evidence="3" id="KW-1185">Reference proteome</keyword>
<evidence type="ECO:0000313" key="2">
    <source>
        <dbReference type="EMBL" id="ADP78883.1"/>
    </source>
</evidence>
<dbReference type="AlphaFoldDB" id="E3IV03"/>
<reference evidence="2 3" key="1">
    <citation type="submission" date="2010-10" db="EMBL/GenBank/DDBJ databases">
        <title>Complete sequence of Frankia sp. EuI1c.</title>
        <authorList>
            <consortium name="US DOE Joint Genome Institute"/>
            <person name="Lucas S."/>
            <person name="Copeland A."/>
            <person name="Lapidus A."/>
            <person name="Cheng J.-F."/>
            <person name="Bruce D."/>
            <person name="Goodwin L."/>
            <person name="Pitluck S."/>
            <person name="Chertkov O."/>
            <person name="Detter J.C."/>
            <person name="Han C."/>
            <person name="Tapia R."/>
            <person name="Land M."/>
            <person name="Hauser L."/>
            <person name="Jeffries C."/>
            <person name="Kyrpides N."/>
            <person name="Ivanova N."/>
            <person name="Mikhailova N."/>
            <person name="Beauchemin N."/>
            <person name="Sen A."/>
            <person name="Sur S.A."/>
            <person name="Gtari M."/>
            <person name="Wall L."/>
            <person name="Tisa L."/>
            <person name="Woyke T."/>
        </authorList>
    </citation>
    <scope>NUCLEOTIDE SEQUENCE [LARGE SCALE GENOMIC DNA]</scope>
    <source>
        <strain evidence="3">DSM 45817 / CECT 9037 / EuI1c</strain>
    </source>
</reference>
<dbReference type="InterPro" id="IPR017946">
    <property type="entry name" value="PLC-like_Pdiesterase_TIM-brl"/>
</dbReference>
<dbReference type="eggNOG" id="COG0584">
    <property type="taxonomic scope" value="Bacteria"/>
</dbReference>
<dbReference type="EMBL" id="CP002299">
    <property type="protein sequence ID" value="ADP78883.1"/>
    <property type="molecule type" value="Genomic_DNA"/>
</dbReference>
<dbReference type="InParanoid" id="E3IV03"/>
<dbReference type="GO" id="GO:0006629">
    <property type="term" value="P:lipid metabolic process"/>
    <property type="evidence" value="ECO:0007669"/>
    <property type="project" value="InterPro"/>
</dbReference>
<protein>
    <submittedName>
        <fullName evidence="2">Glycerophosphoryl diester phosphodiesterase</fullName>
    </submittedName>
</protein>
<dbReference type="Proteomes" id="UP000002484">
    <property type="component" value="Chromosome"/>
</dbReference>
<dbReference type="PROSITE" id="PS51704">
    <property type="entry name" value="GP_PDE"/>
    <property type="match status" value="1"/>
</dbReference>
<evidence type="ECO:0000313" key="3">
    <source>
        <dbReference type="Proteomes" id="UP000002484"/>
    </source>
</evidence>
<dbReference type="STRING" id="298654.FraEuI1c_0805"/>
<dbReference type="SUPFAM" id="SSF51695">
    <property type="entry name" value="PLC-like phosphodiesterases"/>
    <property type="match status" value="1"/>
</dbReference>
<dbReference type="CDD" id="cd08556">
    <property type="entry name" value="GDPD"/>
    <property type="match status" value="1"/>
</dbReference>
<dbReference type="Pfam" id="PF03009">
    <property type="entry name" value="GDPD"/>
    <property type="match status" value="1"/>
</dbReference>
<dbReference type="RefSeq" id="WP_013422004.1">
    <property type="nucleotide sequence ID" value="NC_014666.1"/>
</dbReference>